<gene>
    <name evidence="4 6" type="primary">rpmI</name>
    <name evidence="6" type="ORF">JWV37_04540</name>
</gene>
<evidence type="ECO:0000256" key="3">
    <source>
        <dbReference type="ARBA" id="ARBA00023274"/>
    </source>
</evidence>
<protein>
    <recommendedName>
        <fullName evidence="4">Large ribosomal subunit protein bL35</fullName>
    </recommendedName>
</protein>
<dbReference type="PANTHER" id="PTHR33343">
    <property type="entry name" value="54S RIBOSOMAL PROTEIN BL35M"/>
    <property type="match status" value="1"/>
</dbReference>
<keyword evidence="3 4" id="KW-0687">Ribonucleoprotein</keyword>
<dbReference type="InterPro" id="IPR021137">
    <property type="entry name" value="Ribosomal_bL35-like"/>
</dbReference>
<keyword evidence="2 4" id="KW-0689">Ribosomal protein</keyword>
<dbReference type="NCBIfam" id="TIGR00001">
    <property type="entry name" value="rpmI_bact"/>
    <property type="match status" value="1"/>
</dbReference>
<accession>A0ABS2WRL9</accession>
<evidence type="ECO:0000313" key="7">
    <source>
        <dbReference type="Proteomes" id="UP000703590"/>
    </source>
</evidence>
<organism evidence="6 7">
    <name type="scientific">Sulfurospirillum tamanense</name>
    <dbReference type="NCBI Taxonomy" id="2813362"/>
    <lineage>
        <taxon>Bacteria</taxon>
        <taxon>Pseudomonadati</taxon>
        <taxon>Campylobacterota</taxon>
        <taxon>Epsilonproteobacteria</taxon>
        <taxon>Campylobacterales</taxon>
        <taxon>Sulfurospirillaceae</taxon>
        <taxon>Sulfurospirillum</taxon>
    </lineage>
</organism>
<dbReference type="Proteomes" id="UP000703590">
    <property type="component" value="Unassembled WGS sequence"/>
</dbReference>
<evidence type="ECO:0000256" key="5">
    <source>
        <dbReference type="RuleBase" id="RU000568"/>
    </source>
</evidence>
<name>A0ABS2WRL9_9BACT</name>
<proteinExistence type="inferred from homology"/>
<dbReference type="InterPro" id="IPR001706">
    <property type="entry name" value="Ribosomal_bL35"/>
</dbReference>
<dbReference type="InterPro" id="IPR018265">
    <property type="entry name" value="Ribosomal_bL35_CS"/>
</dbReference>
<evidence type="ECO:0000256" key="2">
    <source>
        <dbReference type="ARBA" id="ARBA00022980"/>
    </source>
</evidence>
<keyword evidence="7" id="KW-1185">Reference proteome</keyword>
<dbReference type="PRINTS" id="PR00064">
    <property type="entry name" value="RIBOSOMALL35"/>
</dbReference>
<dbReference type="RefSeq" id="WP_205458594.1">
    <property type="nucleotide sequence ID" value="NZ_JAFHKK010000007.1"/>
</dbReference>
<evidence type="ECO:0000256" key="4">
    <source>
        <dbReference type="HAMAP-Rule" id="MF_00514"/>
    </source>
</evidence>
<reference evidence="6 7" key="2">
    <citation type="submission" date="2021-02" db="EMBL/GenBank/DDBJ databases">
        <title>Sulfurospirillum tamanensis sp. nov.</title>
        <authorList>
            <person name="Frolova A."/>
            <person name="Merkel A."/>
            <person name="Slobodkin A."/>
        </authorList>
    </citation>
    <scope>NUCLEOTIDE SEQUENCE [LARGE SCALE GENOMIC DNA]</scope>
    <source>
        <strain evidence="6 7">T05b</strain>
    </source>
</reference>
<dbReference type="GO" id="GO:0005840">
    <property type="term" value="C:ribosome"/>
    <property type="evidence" value="ECO:0007669"/>
    <property type="project" value="UniProtKB-KW"/>
</dbReference>
<dbReference type="Pfam" id="PF01632">
    <property type="entry name" value="Ribosomal_L35p"/>
    <property type="match status" value="1"/>
</dbReference>
<comment type="caution">
    <text evidence="6">The sequence shown here is derived from an EMBL/GenBank/DDBJ whole genome shotgun (WGS) entry which is preliminary data.</text>
</comment>
<comment type="similarity">
    <text evidence="1 4 5">Belongs to the bacterial ribosomal protein bL35 family.</text>
</comment>
<dbReference type="InterPro" id="IPR037229">
    <property type="entry name" value="Ribosomal_bL35_sf"/>
</dbReference>
<reference evidence="7" key="1">
    <citation type="submission" date="2021-02" db="EMBL/GenBank/DDBJ databases">
        <title>Sulfurospirillum tamanensis sp. nov.</title>
        <authorList>
            <person name="Merkel A.Y."/>
        </authorList>
    </citation>
    <scope>NUCLEOTIDE SEQUENCE [LARGE SCALE GENOMIC DNA]</scope>
    <source>
        <strain evidence="7">T05b</strain>
    </source>
</reference>
<sequence>MPKMKTVRGAAKRFKATKNKIKRGSAFRSHILTKKPTKRMRGLKASQYVDSTNVNGVKLMLNQK</sequence>
<dbReference type="HAMAP" id="MF_00514">
    <property type="entry name" value="Ribosomal_bL35"/>
    <property type="match status" value="1"/>
</dbReference>
<dbReference type="PROSITE" id="PS00936">
    <property type="entry name" value="RIBOSOMAL_L35"/>
    <property type="match status" value="1"/>
</dbReference>
<dbReference type="SUPFAM" id="SSF143034">
    <property type="entry name" value="L35p-like"/>
    <property type="match status" value="1"/>
</dbReference>
<dbReference type="Gene3D" id="4.10.410.60">
    <property type="match status" value="1"/>
</dbReference>
<evidence type="ECO:0000256" key="1">
    <source>
        <dbReference type="ARBA" id="ARBA00006598"/>
    </source>
</evidence>
<dbReference type="PANTHER" id="PTHR33343:SF1">
    <property type="entry name" value="LARGE RIBOSOMAL SUBUNIT PROTEIN BL35M"/>
    <property type="match status" value="1"/>
</dbReference>
<evidence type="ECO:0000313" key="6">
    <source>
        <dbReference type="EMBL" id="MBN2964043.1"/>
    </source>
</evidence>
<dbReference type="EMBL" id="JAFHKK010000007">
    <property type="protein sequence ID" value="MBN2964043.1"/>
    <property type="molecule type" value="Genomic_DNA"/>
</dbReference>
<reference evidence="6 7" key="3">
    <citation type="submission" date="2021-02" db="EMBL/GenBank/DDBJ databases">
        <authorList>
            <person name="Merkel A.Y."/>
        </authorList>
    </citation>
    <scope>NUCLEOTIDE SEQUENCE [LARGE SCALE GENOMIC DNA]</scope>
    <source>
        <strain evidence="6 7">T05b</strain>
    </source>
</reference>